<evidence type="ECO:0000313" key="14">
    <source>
        <dbReference type="Proteomes" id="UP000245383"/>
    </source>
</evidence>
<feature type="transmembrane region" description="Helical" evidence="12">
    <location>
        <begin position="97"/>
        <end position="119"/>
    </location>
</feature>
<feature type="transmembrane region" description="Helical" evidence="12">
    <location>
        <begin position="126"/>
        <end position="150"/>
    </location>
</feature>
<evidence type="ECO:0000256" key="3">
    <source>
        <dbReference type="ARBA" id="ARBA00022448"/>
    </source>
</evidence>
<evidence type="ECO:0000256" key="4">
    <source>
        <dbReference type="ARBA" id="ARBA00022692"/>
    </source>
</evidence>
<keyword evidence="11" id="KW-0479">Metal-binding</keyword>
<dbReference type="STRING" id="133385.A0A2T9YZ80"/>
<dbReference type="Gene3D" id="1.20.1300.10">
    <property type="entry name" value="Fumarate reductase/succinate dehydrogenase, transmembrane subunit"/>
    <property type="match status" value="1"/>
</dbReference>
<feature type="transmembrane region" description="Helical" evidence="12">
    <location>
        <begin position="74"/>
        <end position="91"/>
    </location>
</feature>
<evidence type="ECO:0000256" key="11">
    <source>
        <dbReference type="PIRSR" id="PIRSR607992-2"/>
    </source>
</evidence>
<dbReference type="GO" id="GO:0020037">
    <property type="term" value="F:heme binding"/>
    <property type="evidence" value="ECO:0007669"/>
    <property type="project" value="TreeGrafter"/>
</dbReference>
<evidence type="ECO:0000256" key="7">
    <source>
        <dbReference type="ARBA" id="ARBA00022989"/>
    </source>
</evidence>
<name>A0A2T9YZ80_9FUNG</name>
<keyword evidence="6 12" id="KW-0809">Transit peptide</keyword>
<dbReference type="AlphaFoldDB" id="A0A2T9YZ80"/>
<keyword evidence="3" id="KW-0813">Transport</keyword>
<gene>
    <name evidence="13" type="ORF">BB561_000457</name>
</gene>
<dbReference type="GO" id="GO:0046872">
    <property type="term" value="F:metal ion binding"/>
    <property type="evidence" value="ECO:0007669"/>
    <property type="project" value="UniProtKB-KW"/>
</dbReference>
<feature type="binding site" description="axial binding residue" evidence="11">
    <location>
        <position position="106"/>
    </location>
    <ligand>
        <name>heme b</name>
        <dbReference type="ChEBI" id="CHEBI:60344"/>
        <note>ligand shared with SDHC</note>
    </ligand>
    <ligandPart>
        <name>Fe</name>
        <dbReference type="ChEBI" id="CHEBI:18248"/>
    </ligandPart>
</feature>
<protein>
    <recommendedName>
        <fullName evidence="12">Succinate dehydrogenase [ubiquinone] cytochrome b small subunit</fullName>
    </recommendedName>
</protein>
<dbReference type="PANTHER" id="PTHR13337">
    <property type="entry name" value="SUCCINATE DEHYDROGENASE"/>
    <property type="match status" value="1"/>
</dbReference>
<keyword evidence="7 12" id="KW-1133">Transmembrane helix</keyword>
<organism evidence="13 14">
    <name type="scientific">Smittium simulii</name>
    <dbReference type="NCBI Taxonomy" id="133385"/>
    <lineage>
        <taxon>Eukaryota</taxon>
        <taxon>Fungi</taxon>
        <taxon>Fungi incertae sedis</taxon>
        <taxon>Zoopagomycota</taxon>
        <taxon>Kickxellomycotina</taxon>
        <taxon>Harpellomycetes</taxon>
        <taxon>Harpellales</taxon>
        <taxon>Legeriomycetaceae</taxon>
        <taxon>Smittium</taxon>
    </lineage>
</organism>
<dbReference type="GO" id="GO:0006099">
    <property type="term" value="P:tricarboxylic acid cycle"/>
    <property type="evidence" value="ECO:0007669"/>
    <property type="project" value="TreeGrafter"/>
</dbReference>
<comment type="caution">
    <text evidence="13">The sequence shown here is derived from an EMBL/GenBank/DDBJ whole genome shotgun (WGS) entry which is preliminary data.</text>
</comment>
<keyword evidence="4 12" id="KW-0812">Transmembrane</keyword>
<evidence type="ECO:0000313" key="13">
    <source>
        <dbReference type="EMBL" id="PVU97619.1"/>
    </source>
</evidence>
<keyword evidence="8 12" id="KW-0496">Mitochondrion</keyword>
<evidence type="ECO:0000256" key="5">
    <source>
        <dbReference type="ARBA" id="ARBA00022792"/>
    </source>
</evidence>
<keyword evidence="14" id="KW-1185">Reference proteome</keyword>
<evidence type="ECO:0000256" key="6">
    <source>
        <dbReference type="ARBA" id="ARBA00022946"/>
    </source>
</evidence>
<dbReference type="GO" id="GO:0048039">
    <property type="term" value="F:ubiquinone binding"/>
    <property type="evidence" value="ECO:0007669"/>
    <property type="project" value="TreeGrafter"/>
</dbReference>
<dbReference type="PANTHER" id="PTHR13337:SF2">
    <property type="entry name" value="SUCCINATE DEHYDROGENASE [UBIQUINONE] CYTOCHROME B SMALL SUBUNIT, MITOCHONDRIAL"/>
    <property type="match status" value="1"/>
</dbReference>
<dbReference type="EMBL" id="MBFR01000009">
    <property type="protein sequence ID" value="PVU97619.1"/>
    <property type="molecule type" value="Genomic_DNA"/>
</dbReference>
<dbReference type="InterPro" id="IPR034804">
    <property type="entry name" value="SQR/QFR_C/D"/>
</dbReference>
<feature type="binding site" evidence="10">
    <location>
        <position position="118"/>
    </location>
    <ligand>
        <name>a ubiquinone</name>
        <dbReference type="ChEBI" id="CHEBI:16389"/>
        <note>ligand shared with IP/SDHB</note>
    </ligand>
</feature>
<evidence type="ECO:0000256" key="8">
    <source>
        <dbReference type="ARBA" id="ARBA00023128"/>
    </source>
</evidence>
<dbReference type="Proteomes" id="UP000245383">
    <property type="component" value="Unassembled WGS sequence"/>
</dbReference>
<evidence type="ECO:0000256" key="10">
    <source>
        <dbReference type="PIRSR" id="PIRSR607992-1"/>
    </source>
</evidence>
<sequence length="173" mass="18985">MLGLSYTKLFTNGFSKALTRSTFLKATYPAAFKSRAMFHTSKSLSIGKAVPNPETVPVMPVEKSALTEQMVGKMLSISLVPLIGVAVFYGPQSLNDLLLGIVFPLHAYIGVKSSIVDYFPKRRTPVLYRIFSPILAIGTLFALYGCWVINTTDVGITALVAKVWHARNKNVDE</sequence>
<dbReference type="GO" id="GO:0006121">
    <property type="term" value="P:mitochondrial electron transport, succinate to ubiquinone"/>
    <property type="evidence" value="ECO:0007669"/>
    <property type="project" value="TreeGrafter"/>
</dbReference>
<accession>A0A2T9YZ80</accession>
<comment type="subcellular location">
    <subcellularLocation>
        <location evidence="1 12">Mitochondrion inner membrane</location>
        <topology evidence="1 12">Multi-pass membrane protein</topology>
    </subcellularLocation>
</comment>
<proteinExistence type="inferred from homology"/>
<reference evidence="13 14" key="1">
    <citation type="journal article" date="2018" name="MBio">
        <title>Comparative Genomics Reveals the Core Gene Toolbox for the Fungus-Insect Symbiosis.</title>
        <authorList>
            <person name="Wang Y."/>
            <person name="Stata M."/>
            <person name="Wang W."/>
            <person name="Stajich J.E."/>
            <person name="White M.M."/>
            <person name="Moncalvo J.M."/>
        </authorList>
    </citation>
    <scope>NUCLEOTIDE SEQUENCE [LARGE SCALE GENOMIC DNA]</scope>
    <source>
        <strain evidence="13 14">SWE-8-4</strain>
    </source>
</reference>
<evidence type="ECO:0000256" key="12">
    <source>
        <dbReference type="RuleBase" id="RU364031"/>
    </source>
</evidence>
<dbReference type="OrthoDB" id="18577at2759"/>
<keyword evidence="5 12" id="KW-0999">Mitochondrion inner membrane</keyword>
<dbReference type="InterPro" id="IPR007992">
    <property type="entry name" value="CybS"/>
</dbReference>
<keyword evidence="9 12" id="KW-0472">Membrane</keyword>
<comment type="similarity">
    <text evidence="2 12">Belongs to the CybS family.</text>
</comment>
<evidence type="ECO:0000256" key="2">
    <source>
        <dbReference type="ARBA" id="ARBA00007294"/>
    </source>
</evidence>
<evidence type="ECO:0000256" key="9">
    <source>
        <dbReference type="ARBA" id="ARBA00023136"/>
    </source>
</evidence>
<keyword evidence="11" id="KW-0408">Iron</keyword>
<dbReference type="GO" id="GO:0005743">
    <property type="term" value="C:mitochondrial inner membrane"/>
    <property type="evidence" value="ECO:0007669"/>
    <property type="project" value="UniProtKB-SubCell"/>
</dbReference>
<dbReference type="Pfam" id="PF05328">
    <property type="entry name" value="CybS"/>
    <property type="match status" value="1"/>
</dbReference>
<evidence type="ECO:0000256" key="1">
    <source>
        <dbReference type="ARBA" id="ARBA00004448"/>
    </source>
</evidence>